<name>A0A183NKE8_9TREM</name>
<proteinExistence type="predicted"/>
<dbReference type="AlphaFoldDB" id="A0A183NKE8"/>
<evidence type="ECO:0000313" key="2">
    <source>
        <dbReference type="Proteomes" id="UP000269396"/>
    </source>
</evidence>
<keyword evidence="2" id="KW-1185">Reference proteome</keyword>
<organism evidence="1 2">
    <name type="scientific">Schistosoma mattheei</name>
    <dbReference type="NCBI Taxonomy" id="31246"/>
    <lineage>
        <taxon>Eukaryota</taxon>
        <taxon>Metazoa</taxon>
        <taxon>Spiralia</taxon>
        <taxon>Lophotrochozoa</taxon>
        <taxon>Platyhelminthes</taxon>
        <taxon>Trematoda</taxon>
        <taxon>Digenea</taxon>
        <taxon>Strigeidida</taxon>
        <taxon>Schistosomatoidea</taxon>
        <taxon>Schistosomatidae</taxon>
        <taxon>Schistosoma</taxon>
    </lineage>
</organism>
<feature type="non-terminal residue" evidence="1">
    <location>
        <position position="1"/>
    </location>
</feature>
<dbReference type="Proteomes" id="UP000269396">
    <property type="component" value="Unassembled WGS sequence"/>
</dbReference>
<dbReference type="EMBL" id="UZAL01003719">
    <property type="protein sequence ID" value="VDO88143.1"/>
    <property type="molecule type" value="Genomic_DNA"/>
</dbReference>
<evidence type="ECO:0000313" key="1">
    <source>
        <dbReference type="EMBL" id="VDO88143.1"/>
    </source>
</evidence>
<gene>
    <name evidence="1" type="ORF">SMTD_LOCUS2583</name>
</gene>
<reference evidence="1 2" key="1">
    <citation type="submission" date="2018-11" db="EMBL/GenBank/DDBJ databases">
        <authorList>
            <consortium name="Pathogen Informatics"/>
        </authorList>
    </citation>
    <scope>NUCLEOTIDE SEQUENCE [LARGE SCALE GENOMIC DNA]</scope>
    <source>
        <strain>Denwood</strain>
        <strain evidence="2">Zambia</strain>
    </source>
</reference>
<sequence>SYRIQPQINQSSSGLKSELSTTKSYTFQLRPNGLGTLLKSNSISVSNQVKPSICDNNNNLQKKDYQQNINSTTNVTATTMTTTTLPDSLTVKDDLLEDGNFLFALLLSSLLCLKLFKISIL</sequence>
<accession>A0A183NKE8</accession>
<protein>
    <submittedName>
        <fullName evidence="1">Uncharacterized protein</fullName>
    </submittedName>
</protein>